<dbReference type="OrthoDB" id="2506196at2759"/>
<feature type="compositionally biased region" description="Low complexity" evidence="1">
    <location>
        <begin position="435"/>
        <end position="446"/>
    </location>
</feature>
<sequence>MHFERTEHSLPCSPTIIHEVPCWPFFDLTLNTYQDLWYDSASFCPLLGPEVAPETTLVCPIHPYLHRLAIKSRRPINLALRPSPHDLLCRLGRVTNSSCFLLGSSLLSFLTTLHSHAAWSDELRPLWTRKPRFPDDCAHITPPNRKTGVSDWMLKRDSEQYVDRLEDRLSQVRLGSTRPPGGSLRSDSQSTDCSRPNTSVLEESDESDRSIADRRDPNVENSVREEENVDFEGHGLLALATPFAGAQEELLSRQIQIDRSVDIHNRTQVAFTDSTKDMVPSAFVITSTSPICSKDLFCSVRRSSSTTMAPCQSSEDIAQGVFFGSISDSSQVLATLSSPAINTSLNPPTTENEVMKQTHDGKIHFHDIVRIAGGLAYKPKKPKKKVLSSKSSSEIDIVDPYHRRSMHTSTSGLISASPSRDVSESFHRSLNGFDRSTSQPSTSRSSMGIPHGTTPPRSQTRSPPASPAWHSTVQCSRLAQYPSGLMSLRRPSMSDSVTGSVVASTIASRSTSPASSIYVPLRVPVVRAPAPFYGPTPERVTLVRERRKVAERDAERAKGGWKAWWNDWFYQSDDSTVRKGKMSTAHHHHHNDHDHGAECHGPGDESQEDSDDGSCYHDVIIEHERSKLERRLQKLKRAAATPHRPRPSQPPHPSSASTSAQSLSWFPQWWGSNSSSKSVSRSSSVAAPAKPVHGILNHWAGSSPNSSFNAQTPLLGSSQNLLPQYVNGPARPPKKEVDVRFGRAPGRWFRLSWWIWKIKSKLSAIVGGVKERFVDLFHVDWDTDSEHYEGWENA</sequence>
<dbReference type="AlphaFoldDB" id="A0A9P6TG67"/>
<name>A0A9P6TG67_9BASI</name>
<comment type="caution">
    <text evidence="2">The sequence shown here is derived from an EMBL/GenBank/DDBJ whole genome shotgun (WGS) entry which is preliminary data.</text>
</comment>
<evidence type="ECO:0000313" key="2">
    <source>
        <dbReference type="EMBL" id="KAG0151446.1"/>
    </source>
</evidence>
<organism evidence="2 3">
    <name type="scientific">Cronartium quercuum f. sp. fusiforme G11</name>
    <dbReference type="NCBI Taxonomy" id="708437"/>
    <lineage>
        <taxon>Eukaryota</taxon>
        <taxon>Fungi</taxon>
        <taxon>Dikarya</taxon>
        <taxon>Basidiomycota</taxon>
        <taxon>Pucciniomycotina</taxon>
        <taxon>Pucciniomycetes</taxon>
        <taxon>Pucciniales</taxon>
        <taxon>Coleosporiaceae</taxon>
        <taxon>Cronartium</taxon>
    </lineage>
</organism>
<dbReference type="Proteomes" id="UP000886653">
    <property type="component" value="Unassembled WGS sequence"/>
</dbReference>
<proteinExistence type="predicted"/>
<feature type="region of interest" description="Disordered" evidence="1">
    <location>
        <begin position="580"/>
        <end position="614"/>
    </location>
</feature>
<evidence type="ECO:0000313" key="3">
    <source>
        <dbReference type="Proteomes" id="UP000886653"/>
    </source>
</evidence>
<dbReference type="EMBL" id="MU167213">
    <property type="protein sequence ID" value="KAG0151446.1"/>
    <property type="molecule type" value="Genomic_DNA"/>
</dbReference>
<feature type="region of interest" description="Disordered" evidence="1">
    <location>
        <begin position="635"/>
        <end position="659"/>
    </location>
</feature>
<feature type="region of interest" description="Disordered" evidence="1">
    <location>
        <begin position="398"/>
        <end position="471"/>
    </location>
</feature>
<evidence type="ECO:0000256" key="1">
    <source>
        <dbReference type="SAM" id="MobiDB-lite"/>
    </source>
</evidence>
<feature type="compositionally biased region" description="Polar residues" evidence="1">
    <location>
        <begin position="407"/>
        <end position="420"/>
    </location>
</feature>
<reference evidence="2" key="1">
    <citation type="submission" date="2013-11" db="EMBL/GenBank/DDBJ databases">
        <title>Genome sequence of the fusiform rust pathogen reveals effectors for host alternation and coevolution with pine.</title>
        <authorList>
            <consortium name="DOE Joint Genome Institute"/>
            <person name="Smith K."/>
            <person name="Pendleton A."/>
            <person name="Kubisiak T."/>
            <person name="Anderson C."/>
            <person name="Salamov A."/>
            <person name="Aerts A."/>
            <person name="Riley R."/>
            <person name="Clum A."/>
            <person name="Lindquist E."/>
            <person name="Ence D."/>
            <person name="Campbell M."/>
            <person name="Kronenberg Z."/>
            <person name="Feau N."/>
            <person name="Dhillon B."/>
            <person name="Hamelin R."/>
            <person name="Burleigh J."/>
            <person name="Smith J."/>
            <person name="Yandell M."/>
            <person name="Nelson C."/>
            <person name="Grigoriev I."/>
            <person name="Davis J."/>
        </authorList>
    </citation>
    <scope>NUCLEOTIDE SEQUENCE</scope>
    <source>
        <strain evidence="2">G11</strain>
    </source>
</reference>
<protein>
    <submittedName>
        <fullName evidence="2">Uncharacterized protein</fullName>
    </submittedName>
</protein>
<keyword evidence="3" id="KW-1185">Reference proteome</keyword>
<gene>
    <name evidence="2" type="ORF">CROQUDRAFT_86871</name>
</gene>
<feature type="compositionally biased region" description="Polar residues" evidence="1">
    <location>
        <begin position="185"/>
        <end position="201"/>
    </location>
</feature>
<accession>A0A9P6TG67</accession>
<feature type="compositionally biased region" description="Low complexity" evidence="1">
    <location>
        <begin position="454"/>
        <end position="463"/>
    </location>
</feature>
<feature type="compositionally biased region" description="Basic and acidic residues" evidence="1">
    <location>
        <begin position="591"/>
        <end position="603"/>
    </location>
</feature>
<feature type="region of interest" description="Disordered" evidence="1">
    <location>
        <begin position="171"/>
        <end position="227"/>
    </location>
</feature>
<feature type="compositionally biased region" description="Basic and acidic residues" evidence="1">
    <location>
        <begin position="207"/>
        <end position="226"/>
    </location>
</feature>
<feature type="compositionally biased region" description="Basic residues" evidence="1">
    <location>
        <begin position="580"/>
        <end position="590"/>
    </location>
</feature>